<dbReference type="GO" id="GO:0008233">
    <property type="term" value="F:peptidase activity"/>
    <property type="evidence" value="ECO:0007669"/>
    <property type="project" value="UniProtKB-KW"/>
</dbReference>
<evidence type="ECO:0000256" key="3">
    <source>
        <dbReference type="ARBA" id="ARBA00022840"/>
    </source>
</evidence>
<dbReference type="PRINTS" id="PR00300">
    <property type="entry name" value="CLPPROTEASEA"/>
</dbReference>
<dbReference type="InterPro" id="IPR027417">
    <property type="entry name" value="P-loop_NTPase"/>
</dbReference>
<evidence type="ECO:0000256" key="2">
    <source>
        <dbReference type="ARBA" id="ARBA00022741"/>
    </source>
</evidence>
<dbReference type="SUPFAM" id="SSF52540">
    <property type="entry name" value="P-loop containing nucleoside triphosphate hydrolases"/>
    <property type="match status" value="2"/>
</dbReference>
<comment type="caution">
    <text evidence="5">The sequence shown here is derived from an EMBL/GenBank/DDBJ whole genome shotgun (WGS) entry which is preliminary data.</text>
</comment>
<dbReference type="InterPro" id="IPR001270">
    <property type="entry name" value="ClpA/B"/>
</dbReference>
<dbReference type="InterPro" id="IPR041546">
    <property type="entry name" value="ClpA/ClpB_AAA_lid"/>
</dbReference>
<feature type="domain" description="AAA+ ATPase" evidence="4">
    <location>
        <begin position="166"/>
        <end position="314"/>
    </location>
</feature>
<dbReference type="GO" id="GO:0005524">
    <property type="term" value="F:ATP binding"/>
    <property type="evidence" value="ECO:0007669"/>
    <property type="project" value="UniProtKB-KW"/>
</dbReference>
<dbReference type="Gene3D" id="3.40.50.300">
    <property type="entry name" value="P-loop containing nucleotide triphosphate hydrolases"/>
    <property type="match status" value="2"/>
</dbReference>
<keyword evidence="1" id="KW-0677">Repeat</keyword>
<evidence type="ECO:0000259" key="4">
    <source>
        <dbReference type="SMART" id="SM00382"/>
    </source>
</evidence>
<evidence type="ECO:0000313" key="5">
    <source>
        <dbReference type="EMBL" id="HFK97589.1"/>
    </source>
</evidence>
<protein>
    <submittedName>
        <fullName evidence="5">ATP-dependent Clp protease ATP-binding subunit</fullName>
    </submittedName>
</protein>
<accession>A0A831ZS88</accession>
<dbReference type="InterPro" id="IPR003593">
    <property type="entry name" value="AAA+_ATPase"/>
</dbReference>
<organism evidence="5">
    <name type="scientific">Desulfacinum infernum</name>
    <dbReference type="NCBI Taxonomy" id="35837"/>
    <lineage>
        <taxon>Bacteria</taxon>
        <taxon>Pseudomonadati</taxon>
        <taxon>Thermodesulfobacteriota</taxon>
        <taxon>Syntrophobacteria</taxon>
        <taxon>Syntrophobacterales</taxon>
        <taxon>Syntrophobacteraceae</taxon>
        <taxon>Desulfacinum</taxon>
    </lineage>
</organism>
<dbReference type="Pfam" id="PF17871">
    <property type="entry name" value="AAA_lid_9"/>
    <property type="match status" value="1"/>
</dbReference>
<dbReference type="AlphaFoldDB" id="A0A831ZS88"/>
<feature type="domain" description="AAA+ ATPase" evidence="4">
    <location>
        <begin position="445"/>
        <end position="610"/>
    </location>
</feature>
<dbReference type="GO" id="GO:0034605">
    <property type="term" value="P:cellular response to heat"/>
    <property type="evidence" value="ECO:0007669"/>
    <property type="project" value="TreeGrafter"/>
</dbReference>
<sequence length="736" mass="82142">MSLDSACLHAVERAKAATPEGEPLLCERLMAALYELEEIRGRYPGLEEKLPPLEAIRDAKTIKIPVSEELRPILTEALRSTTAMGPLALWERLCATPTGLALLGGCPAENDETRSGSWRTSSERREAVRALSSFGRFLTEMDLSKRRLSGREKEMSALVRTLSKMKRRNVLLVGAPGTGKSAMVYYLARRIQERDASLPEHLRDCDIFELSTSFLRAGASMVGQYEERVKALLTVLKEYPKIILFIDEVHAFFQSGMHYHGPFSDANEAFKAELGRGEICVIGCTTLNEYRHYIVPDGALERRFTVITLQPPSREETLDVLRVKRPMYEKYHGVTIPEEILPKVVELTDDYLLQRYQPDKSIQLLDTACAFARTSQPPSAQVDEAHLIQALEEISGHRYSVCRTIGEDDVRQTLSQRILGQDAVLRELARAFVSGLGRFRKRSATRGVFLFAGPTGTGKTMTAVELSKILGERCLLRVDCNTLGGSVHDPGPAINRLLGVDKGYVGYARGEGGLLSKVQDMPEGVVLFDEIEKAPPGVFNILLQMLDEGKVQDTDGNILDFRRSFIVFTTNAGCTYDGERRPTGFGAEMTAGRRAIKLTKESVFEGLRRRGCPEEFLGRFTHVFLFEPLDDKIGKDILRQGLEELTHLVERYGFQLEVDNTVVDHVLRLWNPRFGARHALTILKNRVIEHLGVADAQGELDGTTRIRLCLWLGDVKDVLGGAVRKKNGDVLEIAVV</sequence>
<dbReference type="Gene3D" id="1.10.8.60">
    <property type="match status" value="1"/>
</dbReference>
<gene>
    <name evidence="5" type="ORF">ENS06_09770</name>
</gene>
<dbReference type="PANTHER" id="PTHR11638">
    <property type="entry name" value="ATP-DEPENDENT CLP PROTEASE"/>
    <property type="match status" value="1"/>
</dbReference>
<keyword evidence="2" id="KW-0547">Nucleotide-binding</keyword>
<keyword evidence="5" id="KW-0378">Hydrolase</keyword>
<name>A0A831ZS88_9BACT</name>
<dbReference type="EMBL" id="DSTK01000029">
    <property type="protein sequence ID" value="HFK97589.1"/>
    <property type="molecule type" value="Genomic_DNA"/>
</dbReference>
<dbReference type="InterPro" id="IPR003959">
    <property type="entry name" value="ATPase_AAA_core"/>
</dbReference>
<dbReference type="Pfam" id="PF00004">
    <property type="entry name" value="AAA"/>
    <property type="match status" value="1"/>
</dbReference>
<reference evidence="5" key="1">
    <citation type="journal article" date="2020" name="mSystems">
        <title>Genome- and Community-Level Interaction Insights into Carbon Utilization and Element Cycling Functions of Hydrothermarchaeota in Hydrothermal Sediment.</title>
        <authorList>
            <person name="Zhou Z."/>
            <person name="Liu Y."/>
            <person name="Xu W."/>
            <person name="Pan J."/>
            <person name="Luo Z.H."/>
            <person name="Li M."/>
        </authorList>
    </citation>
    <scope>NUCLEOTIDE SEQUENCE [LARGE SCALE GENOMIC DNA]</scope>
    <source>
        <strain evidence="5">SpSt-456</strain>
    </source>
</reference>
<keyword evidence="5" id="KW-0645">Protease</keyword>
<evidence type="ECO:0000256" key="1">
    <source>
        <dbReference type="ARBA" id="ARBA00022737"/>
    </source>
</evidence>
<dbReference type="InterPro" id="IPR050130">
    <property type="entry name" value="ClpA_ClpB"/>
</dbReference>
<proteinExistence type="predicted"/>
<dbReference type="GO" id="GO:0016887">
    <property type="term" value="F:ATP hydrolysis activity"/>
    <property type="evidence" value="ECO:0007669"/>
    <property type="project" value="InterPro"/>
</dbReference>
<dbReference type="GO" id="GO:0005737">
    <property type="term" value="C:cytoplasm"/>
    <property type="evidence" value="ECO:0007669"/>
    <property type="project" value="TreeGrafter"/>
</dbReference>
<dbReference type="CDD" id="cd00009">
    <property type="entry name" value="AAA"/>
    <property type="match status" value="1"/>
</dbReference>
<dbReference type="SMART" id="SM00382">
    <property type="entry name" value="AAA"/>
    <property type="match status" value="2"/>
</dbReference>
<dbReference type="GO" id="GO:0006508">
    <property type="term" value="P:proteolysis"/>
    <property type="evidence" value="ECO:0007669"/>
    <property type="project" value="UniProtKB-KW"/>
</dbReference>
<dbReference type="PANTHER" id="PTHR11638:SF18">
    <property type="entry name" value="HEAT SHOCK PROTEIN 104"/>
    <property type="match status" value="1"/>
</dbReference>
<dbReference type="Pfam" id="PF07724">
    <property type="entry name" value="AAA_2"/>
    <property type="match status" value="1"/>
</dbReference>
<keyword evidence="3 5" id="KW-0067">ATP-binding</keyword>